<reference evidence="2 3" key="1">
    <citation type="submission" date="2020-08" db="EMBL/GenBank/DDBJ databases">
        <title>Genomic Encyclopedia of Type Strains, Phase IV (KMG-IV): sequencing the most valuable type-strain genomes for metagenomic binning, comparative biology and taxonomic classification.</title>
        <authorList>
            <person name="Goeker M."/>
        </authorList>
    </citation>
    <scope>NUCLEOTIDE SEQUENCE [LARGE SCALE GENOMIC DNA]</scope>
    <source>
        <strain evidence="2 3">YIM 65646</strain>
    </source>
</reference>
<organism evidence="2 3">
    <name type="scientific">Phytomonospora endophytica</name>
    <dbReference type="NCBI Taxonomy" id="714109"/>
    <lineage>
        <taxon>Bacteria</taxon>
        <taxon>Bacillati</taxon>
        <taxon>Actinomycetota</taxon>
        <taxon>Actinomycetes</taxon>
        <taxon>Micromonosporales</taxon>
        <taxon>Micromonosporaceae</taxon>
        <taxon>Phytomonospora</taxon>
    </lineage>
</organism>
<dbReference type="GO" id="GO:0019239">
    <property type="term" value="F:deaminase activity"/>
    <property type="evidence" value="ECO:0007669"/>
    <property type="project" value="TreeGrafter"/>
</dbReference>
<name>A0A841FQU5_9ACTN</name>
<proteinExistence type="inferred from homology"/>
<sequence length="135" mass="14386">MTVTYLDPDTVPAPAAAYTHTARVDLGTTAMIFVSGQVALDDDGEVVGEGDMTAQTEHVFAGLEKLLAAHGGTLADIVNIRTFITDMDLRPEHGAVRIKWLAGREHPPTSTLVEVPRLFRPGLLVEVEVVAVVAA</sequence>
<dbReference type="InterPro" id="IPR035959">
    <property type="entry name" value="RutC-like_sf"/>
</dbReference>
<gene>
    <name evidence="2" type="ORF">HNR73_002783</name>
</gene>
<dbReference type="Proteomes" id="UP000548476">
    <property type="component" value="Unassembled WGS sequence"/>
</dbReference>
<evidence type="ECO:0000313" key="3">
    <source>
        <dbReference type="Proteomes" id="UP000548476"/>
    </source>
</evidence>
<dbReference type="SUPFAM" id="SSF55298">
    <property type="entry name" value="YjgF-like"/>
    <property type="match status" value="1"/>
</dbReference>
<dbReference type="RefSeq" id="WP_184787778.1">
    <property type="nucleotide sequence ID" value="NZ_BONT01000090.1"/>
</dbReference>
<comment type="similarity">
    <text evidence="1">Belongs to the RutC family.</text>
</comment>
<dbReference type="AlphaFoldDB" id="A0A841FQU5"/>
<comment type="caution">
    <text evidence="2">The sequence shown here is derived from an EMBL/GenBank/DDBJ whole genome shotgun (WGS) entry which is preliminary data.</text>
</comment>
<dbReference type="Gene3D" id="3.30.1330.40">
    <property type="entry name" value="RutC-like"/>
    <property type="match status" value="1"/>
</dbReference>
<dbReference type="PANTHER" id="PTHR11803:SF58">
    <property type="entry name" value="PROTEIN HMF1-RELATED"/>
    <property type="match status" value="1"/>
</dbReference>
<dbReference type="PANTHER" id="PTHR11803">
    <property type="entry name" value="2-IMINOBUTANOATE/2-IMINOPROPANOATE DEAMINASE RIDA"/>
    <property type="match status" value="1"/>
</dbReference>
<dbReference type="CDD" id="cd00448">
    <property type="entry name" value="YjgF_YER057c_UK114_family"/>
    <property type="match status" value="1"/>
</dbReference>
<dbReference type="InterPro" id="IPR006175">
    <property type="entry name" value="YjgF/YER057c/UK114"/>
</dbReference>
<evidence type="ECO:0000313" key="2">
    <source>
        <dbReference type="EMBL" id="MBB6034929.1"/>
    </source>
</evidence>
<evidence type="ECO:0000256" key="1">
    <source>
        <dbReference type="ARBA" id="ARBA00010552"/>
    </source>
</evidence>
<keyword evidence="3" id="KW-1185">Reference proteome</keyword>
<dbReference type="GO" id="GO:0005829">
    <property type="term" value="C:cytosol"/>
    <property type="evidence" value="ECO:0007669"/>
    <property type="project" value="TreeGrafter"/>
</dbReference>
<dbReference type="Pfam" id="PF01042">
    <property type="entry name" value="Ribonuc_L-PSP"/>
    <property type="match status" value="1"/>
</dbReference>
<accession>A0A841FQU5</accession>
<dbReference type="EMBL" id="JACHGT010000005">
    <property type="protein sequence ID" value="MBB6034929.1"/>
    <property type="molecule type" value="Genomic_DNA"/>
</dbReference>
<protein>
    <submittedName>
        <fullName evidence="2">Enamine deaminase RidA (YjgF/YER057c/UK114 family)</fullName>
    </submittedName>
</protein>